<dbReference type="KEGG" id="clup:CLUP02_09237"/>
<gene>
    <name evidence="2" type="ORF">CLUP02_09237</name>
</gene>
<accession>A0A9Q8SVV2</accession>
<protein>
    <submittedName>
        <fullName evidence="2">Uncharacterized protein</fullName>
    </submittedName>
</protein>
<sequence length="683" mass="75244">MCEDSSSYQWDYGQLLVNSSHLFSNTSRSITSTRQVITIGPLRRPSIYASFTVANFSQMAKAIDVNSAVDTCSVAECNENVPRTRHLANASNRLSGLSETGLSDTSSVEESRRRSPSPGLFSFSSTATRLDTYGIQAEWASKSPFSPLETLPSRPSRPLFGHRSSNRTADALLKPTRLFQLSIGSQPEYKLDIPQQTSGTSYGDYDNTSVITVVRDANNIHHPIPSHVPGEFFCSHSGSFSVSSVCAEAREEHQRPELITEVIGDIDEFLSSLKLGHCREGLVWDYRERDFFIASQEPLPLQIPAKSKPIIHGSQPIHPNAEAKPLFTINEEVNNRGNGPSNQPTLPMALPLTKHNGFVDPSMVPAPLSIIKRSKADASRKFKRPSPLRARGNKKPTEPRDIEYTRRQQTRLRPDSPPSLGPLFDESAFGTPVVPFLPIVEPRQLFFPSPNSIAYLEHELSDVIDLDTDDVATVIEAPTSAAGVSQWDEEDSIDFLLGPIANAPPPVPPHRVLAQPQDPLLNRGVVLDWLEDSETVSGGQDATSHNEFGAPRPCRVRDVNASSNDEADTPCPLRAQDVNARVNAGVDALIYPIVQAENDFAYYEDDFLHEVMTAVSETQATDLDEQLRLLGSVYPSRILLWPLHHPATDTEPENASQEGVERSQSTPVSTVTEELPESPKCFL</sequence>
<feature type="compositionally biased region" description="Basic residues" evidence="1">
    <location>
        <begin position="381"/>
        <end position="394"/>
    </location>
</feature>
<dbReference type="EMBL" id="CP019476">
    <property type="protein sequence ID" value="UQC83741.1"/>
    <property type="molecule type" value="Genomic_DNA"/>
</dbReference>
<evidence type="ECO:0000256" key="1">
    <source>
        <dbReference type="SAM" id="MobiDB-lite"/>
    </source>
</evidence>
<dbReference type="AlphaFoldDB" id="A0A9Q8SVV2"/>
<feature type="region of interest" description="Disordered" evidence="1">
    <location>
        <begin position="646"/>
        <end position="683"/>
    </location>
</feature>
<name>A0A9Q8SVV2_9PEZI</name>
<evidence type="ECO:0000313" key="2">
    <source>
        <dbReference type="EMBL" id="UQC83741.1"/>
    </source>
</evidence>
<organism evidence="2 3">
    <name type="scientific">Colletotrichum lupini</name>
    <dbReference type="NCBI Taxonomy" id="145971"/>
    <lineage>
        <taxon>Eukaryota</taxon>
        <taxon>Fungi</taxon>
        <taxon>Dikarya</taxon>
        <taxon>Ascomycota</taxon>
        <taxon>Pezizomycotina</taxon>
        <taxon>Sordariomycetes</taxon>
        <taxon>Hypocreomycetidae</taxon>
        <taxon>Glomerellales</taxon>
        <taxon>Glomerellaceae</taxon>
        <taxon>Colletotrichum</taxon>
        <taxon>Colletotrichum acutatum species complex</taxon>
    </lineage>
</organism>
<feature type="region of interest" description="Disordered" evidence="1">
    <location>
        <begin position="375"/>
        <end position="420"/>
    </location>
</feature>
<feature type="compositionally biased region" description="Polar residues" evidence="1">
    <location>
        <begin position="653"/>
        <end position="672"/>
    </location>
</feature>
<feature type="compositionally biased region" description="Polar residues" evidence="1">
    <location>
        <begin position="89"/>
        <end position="105"/>
    </location>
</feature>
<proteinExistence type="predicted"/>
<dbReference type="Proteomes" id="UP000830671">
    <property type="component" value="Chromosome 4"/>
</dbReference>
<feature type="compositionally biased region" description="Basic and acidic residues" evidence="1">
    <location>
        <begin position="395"/>
        <end position="406"/>
    </location>
</feature>
<evidence type="ECO:0000313" key="3">
    <source>
        <dbReference type="Proteomes" id="UP000830671"/>
    </source>
</evidence>
<dbReference type="GeneID" id="73343226"/>
<keyword evidence="3" id="KW-1185">Reference proteome</keyword>
<reference evidence="2" key="1">
    <citation type="journal article" date="2021" name="Mol. Plant Microbe Interact.">
        <title>Complete Genome Sequence of the Plant-Pathogenic Fungus Colletotrichum lupini.</title>
        <authorList>
            <person name="Baroncelli R."/>
            <person name="Pensec F."/>
            <person name="Da Lio D."/>
            <person name="Boufleur T."/>
            <person name="Vicente I."/>
            <person name="Sarrocco S."/>
            <person name="Picot A."/>
            <person name="Baraldi E."/>
            <person name="Sukno S."/>
            <person name="Thon M."/>
            <person name="Le Floch G."/>
        </authorList>
    </citation>
    <scope>NUCLEOTIDE SEQUENCE</scope>
    <source>
        <strain evidence="2">IMI 504893</strain>
    </source>
</reference>
<feature type="region of interest" description="Disordered" evidence="1">
    <location>
        <begin position="88"/>
        <end position="121"/>
    </location>
</feature>
<dbReference type="RefSeq" id="XP_049145360.1">
    <property type="nucleotide sequence ID" value="XM_049288216.1"/>
</dbReference>